<dbReference type="GO" id="GO:1990281">
    <property type="term" value="C:efflux pump complex"/>
    <property type="evidence" value="ECO:0007669"/>
    <property type="project" value="TreeGrafter"/>
</dbReference>
<keyword evidence="2" id="KW-0472">Membrane</keyword>
<comment type="caution">
    <text evidence="5">The sequence shown here is derived from an EMBL/GenBank/DDBJ whole genome shotgun (WGS) entry which is preliminary data.</text>
</comment>
<dbReference type="Pfam" id="PF25917">
    <property type="entry name" value="BSH_RND"/>
    <property type="match status" value="1"/>
</dbReference>
<reference evidence="5 6" key="1">
    <citation type="submission" date="2016-07" db="EMBL/GenBank/DDBJ databases">
        <title>Draft genome of Scalindua rubra, obtained from a brine-seawater interface in the Red Sea, sheds light on salt adaptation in anammox bacteria.</title>
        <authorList>
            <person name="Speth D.R."/>
            <person name="Lagkouvardos I."/>
            <person name="Wang Y."/>
            <person name="Qian P.-Y."/>
            <person name="Dutilh B.E."/>
            <person name="Jetten M.S."/>
        </authorList>
    </citation>
    <scope>NUCLEOTIDE SEQUENCE [LARGE SCALE GENOMIC DNA]</scope>
    <source>
        <strain evidence="5">BSI-1</strain>
    </source>
</reference>
<dbReference type="PATRIC" id="fig|1872076.5.peg.1408"/>
<evidence type="ECO:0000256" key="2">
    <source>
        <dbReference type="SAM" id="Phobius"/>
    </source>
</evidence>
<evidence type="ECO:0000259" key="3">
    <source>
        <dbReference type="Pfam" id="PF25917"/>
    </source>
</evidence>
<evidence type="ECO:0000256" key="1">
    <source>
        <dbReference type="ARBA" id="ARBA00009477"/>
    </source>
</evidence>
<protein>
    <submittedName>
        <fullName evidence="5">Efflux transporter</fullName>
    </submittedName>
</protein>
<evidence type="ECO:0000259" key="4">
    <source>
        <dbReference type="Pfam" id="PF25954"/>
    </source>
</evidence>
<dbReference type="Gene3D" id="2.40.420.20">
    <property type="match status" value="1"/>
</dbReference>
<dbReference type="EMBL" id="MAYW01000023">
    <property type="protein sequence ID" value="ODS33626.1"/>
    <property type="molecule type" value="Genomic_DNA"/>
</dbReference>
<dbReference type="GO" id="GO:0015562">
    <property type="term" value="F:efflux transmembrane transporter activity"/>
    <property type="evidence" value="ECO:0007669"/>
    <property type="project" value="TreeGrafter"/>
</dbReference>
<dbReference type="Proteomes" id="UP000094056">
    <property type="component" value="Unassembled WGS sequence"/>
</dbReference>
<dbReference type="InterPro" id="IPR058625">
    <property type="entry name" value="MdtA-like_BSH"/>
</dbReference>
<dbReference type="Pfam" id="PF25954">
    <property type="entry name" value="Beta-barrel_RND_2"/>
    <property type="match status" value="1"/>
</dbReference>
<proteinExistence type="inferred from homology"/>
<dbReference type="NCBIfam" id="TIGR01730">
    <property type="entry name" value="RND_mfp"/>
    <property type="match status" value="1"/>
</dbReference>
<dbReference type="Gene3D" id="2.40.50.100">
    <property type="match status" value="1"/>
</dbReference>
<evidence type="ECO:0000313" key="6">
    <source>
        <dbReference type="Proteomes" id="UP000094056"/>
    </source>
</evidence>
<dbReference type="InterPro" id="IPR006143">
    <property type="entry name" value="RND_pump_MFP"/>
</dbReference>
<keyword evidence="2" id="KW-1133">Transmembrane helix</keyword>
<comment type="similarity">
    <text evidence="1">Belongs to the membrane fusion protein (MFP) (TC 8.A.1) family.</text>
</comment>
<name>A0A1E3XDC0_9BACT</name>
<dbReference type="FunFam" id="2.40.30.170:FF:000010">
    <property type="entry name" value="Efflux RND transporter periplasmic adaptor subunit"/>
    <property type="match status" value="1"/>
</dbReference>
<feature type="transmembrane region" description="Helical" evidence="2">
    <location>
        <begin position="30"/>
        <end position="50"/>
    </location>
</feature>
<dbReference type="PANTHER" id="PTHR30469">
    <property type="entry name" value="MULTIDRUG RESISTANCE PROTEIN MDTA"/>
    <property type="match status" value="1"/>
</dbReference>
<dbReference type="Gene3D" id="1.10.287.470">
    <property type="entry name" value="Helix hairpin bin"/>
    <property type="match status" value="1"/>
</dbReference>
<dbReference type="SUPFAM" id="SSF111369">
    <property type="entry name" value="HlyD-like secretion proteins"/>
    <property type="match status" value="1"/>
</dbReference>
<sequence length="403" mass="44520">MILQREKSITYEKVVQEAPLVKTGGKKMPIIIGGGIAGAIGIGFGVFFLVSGNSTSPETTKYTVESKIETEKTVKTGAKKIPVSITKASKMDMSLFLFETGEIQADDVHVSSFLTEKSTKVNIENGQFVKKDDILIELDSFSLENKTAEAKAKLQEAESAYLIAKKSMGRNRRLYEKGVVPKVEYEQAEDTFVRAEAIVSQIKSNTRNLEKNLSDTKILAPISGAISGLMLEKGEIVPAGQILFKVIDLENVYVNARIPAKYIQRIEKGKKAYTEIDSFPGEEFEGEITSISADVNPFDRTVNVKVTLDNPELKLRPGMFVKLRIKVDEHKNATVVPKESIVSREGGELIFLVKGNKAYKKVIKTGYSSKDEIEIIGLDNLDNQIVLTGQSELEDGSFIRIID</sequence>
<feature type="domain" description="Multidrug resistance protein MdtA-like barrel-sandwich hybrid" evidence="3">
    <location>
        <begin position="120"/>
        <end position="247"/>
    </location>
</feature>
<evidence type="ECO:0000313" key="5">
    <source>
        <dbReference type="EMBL" id="ODS33626.1"/>
    </source>
</evidence>
<accession>A0A1E3XDC0</accession>
<organism evidence="5 6">
    <name type="scientific">Candidatus Scalindua rubra</name>
    <dbReference type="NCBI Taxonomy" id="1872076"/>
    <lineage>
        <taxon>Bacteria</taxon>
        <taxon>Pseudomonadati</taxon>
        <taxon>Planctomycetota</taxon>
        <taxon>Candidatus Brocadiia</taxon>
        <taxon>Candidatus Brocadiales</taxon>
        <taxon>Candidatus Scalinduaceae</taxon>
        <taxon>Candidatus Scalindua</taxon>
    </lineage>
</organism>
<dbReference type="InterPro" id="IPR058792">
    <property type="entry name" value="Beta-barrel_RND_2"/>
</dbReference>
<gene>
    <name evidence="5" type="ORF">SCARUB_01226</name>
</gene>
<feature type="domain" description="CusB-like beta-barrel" evidence="4">
    <location>
        <begin position="252"/>
        <end position="326"/>
    </location>
</feature>
<dbReference type="AlphaFoldDB" id="A0A1E3XDC0"/>
<keyword evidence="2" id="KW-0812">Transmembrane</keyword>
<dbReference type="Gene3D" id="2.40.30.170">
    <property type="match status" value="1"/>
</dbReference>